<dbReference type="SUPFAM" id="SSF53474">
    <property type="entry name" value="alpha/beta-Hydrolases"/>
    <property type="match status" value="1"/>
</dbReference>
<dbReference type="EMBL" id="JAXOVC010000006">
    <property type="protein sequence ID" value="KAK4500421.1"/>
    <property type="molecule type" value="Genomic_DNA"/>
</dbReference>
<accession>A0ABR0EGR0</accession>
<dbReference type="PANTHER" id="PTHR43139:SF52">
    <property type="entry name" value="SI:DKEY-122A22.2"/>
    <property type="match status" value="1"/>
</dbReference>
<evidence type="ECO:0000256" key="1">
    <source>
        <dbReference type="SAM" id="Phobius"/>
    </source>
</evidence>
<feature type="domain" description="AB hydrolase-1" evidence="2">
    <location>
        <begin position="43"/>
        <end position="294"/>
    </location>
</feature>
<evidence type="ECO:0000313" key="3">
    <source>
        <dbReference type="EMBL" id="KAK4500421.1"/>
    </source>
</evidence>
<keyword evidence="1" id="KW-0472">Membrane</keyword>
<keyword evidence="1" id="KW-0812">Transmembrane</keyword>
<dbReference type="InterPro" id="IPR029058">
    <property type="entry name" value="AB_hydrolase_fold"/>
</dbReference>
<gene>
    <name evidence="3" type="ORF">PRZ48_008610</name>
</gene>
<comment type="caution">
    <text evidence="3">The sequence shown here is derived from an EMBL/GenBank/DDBJ whole genome shotgun (WGS) entry which is preliminary data.</text>
</comment>
<evidence type="ECO:0000259" key="2">
    <source>
        <dbReference type="Pfam" id="PF12697"/>
    </source>
</evidence>
<evidence type="ECO:0000313" key="4">
    <source>
        <dbReference type="Proteomes" id="UP001305779"/>
    </source>
</evidence>
<feature type="transmembrane region" description="Helical" evidence="1">
    <location>
        <begin position="356"/>
        <end position="384"/>
    </location>
</feature>
<dbReference type="Pfam" id="PF12697">
    <property type="entry name" value="Abhydrolase_6"/>
    <property type="match status" value="1"/>
</dbReference>
<proteinExistence type="predicted"/>
<sequence length="416" mass="44104">MATDWNTCNPQTAPISLGTHSLSLSVAGPSRASGTPAIIVIQGIASSTAEWTPCIRSLSAFARVFSYDRSGFGKSDVSPNDPSAENIALELHELLKVAGVEGPFVLVAHSYGGIIAREFIPLRPQGDVVGVVFVDANTEETPGTYPNPAVQALGKGLNGLEVTIGDSHVLGTGEWDVLMREEDSERGVVAGRRELEFYHASGRSLAAKKQVELDPPLLGDAPIVVLHANYALDLQKIYDAGVAAGNGSEEERETMREFIAEANALEERMQRKTLGLSRRSRWEFVEGSGHYVHMLNRLLKYSNQLTQSKANIPNAAPPKIGAPVTIALAAPADDEEDEELWAAALPELVLDAAPPAVMLILVVIPLLLIPSLLSVVSASLLLAVAEAAPVAAPDTAVKGVAVPAEQVVTPAMLLKD</sequence>
<reference evidence="3 4" key="1">
    <citation type="journal article" date="2023" name="G3 (Bethesda)">
        <title>A chromosome-level genome assembly of Zasmidium syzygii isolated from banana leaves.</title>
        <authorList>
            <person name="van Westerhoven A.C."/>
            <person name="Mehrabi R."/>
            <person name="Talebi R."/>
            <person name="Steentjes M.B.F."/>
            <person name="Corcolon B."/>
            <person name="Chong P.A."/>
            <person name="Kema G.H.J."/>
            <person name="Seidl M.F."/>
        </authorList>
    </citation>
    <scope>NUCLEOTIDE SEQUENCE [LARGE SCALE GENOMIC DNA]</scope>
    <source>
        <strain evidence="3 4">P124</strain>
    </source>
</reference>
<organism evidence="3 4">
    <name type="scientific">Zasmidium cellare</name>
    <name type="common">Wine cellar mold</name>
    <name type="synonym">Racodium cellare</name>
    <dbReference type="NCBI Taxonomy" id="395010"/>
    <lineage>
        <taxon>Eukaryota</taxon>
        <taxon>Fungi</taxon>
        <taxon>Dikarya</taxon>
        <taxon>Ascomycota</taxon>
        <taxon>Pezizomycotina</taxon>
        <taxon>Dothideomycetes</taxon>
        <taxon>Dothideomycetidae</taxon>
        <taxon>Mycosphaerellales</taxon>
        <taxon>Mycosphaerellaceae</taxon>
        <taxon>Zasmidium</taxon>
    </lineage>
</organism>
<protein>
    <recommendedName>
        <fullName evidence="2">AB hydrolase-1 domain-containing protein</fullName>
    </recommendedName>
</protein>
<keyword evidence="1" id="KW-1133">Transmembrane helix</keyword>
<name>A0ABR0EGR0_ZASCE</name>
<dbReference type="InterPro" id="IPR000073">
    <property type="entry name" value="AB_hydrolase_1"/>
</dbReference>
<dbReference type="Proteomes" id="UP001305779">
    <property type="component" value="Unassembled WGS sequence"/>
</dbReference>
<keyword evidence="4" id="KW-1185">Reference proteome</keyword>
<dbReference type="Gene3D" id="3.40.50.1820">
    <property type="entry name" value="alpha/beta hydrolase"/>
    <property type="match status" value="1"/>
</dbReference>
<dbReference type="InterPro" id="IPR052370">
    <property type="entry name" value="Meta-cleavage_hydrolase"/>
</dbReference>
<dbReference type="PANTHER" id="PTHR43139">
    <property type="entry name" value="SI:DKEY-122A22.2"/>
    <property type="match status" value="1"/>
</dbReference>